<evidence type="ECO:0000259" key="2">
    <source>
        <dbReference type="Pfam" id="PF02120"/>
    </source>
</evidence>
<sequence>MSSASVPPAGLPLAQAGGTAFSARAASQPGSQAVPLALPPGARVVAEVVRTQTDGEVLLRLGQTLLAATLPGGHTVGQQLSLVVLSEPGAQPLLLLAPPGNPVSSQAQLSATALLLGRLQQSPQGAVLQPTDPVWAQPSAGSTAQLAMALGRSIKASGLFYESHLAAWAQGQLPMPELLSEPQGRLSPVLDGLAQKPAGATAPPPPVPGATPPVAAETAQGPFGQTGPFAPPLTQSGRSVTPGLTQATSGQPQVAMPTTDVGSPQSVRQALDAYVGMQAQPLLMQTASADLPAQLQGLVQQQLATLMHGSVMWAGSIWPGQDLQWTIEPDDAHRQPASEPVQSGWTSVLKLDLPRLGALRVTLHIGADQHLRVSVEHAEQAASLLAPQRETFRQALQDAGLQLDALTLHTRPAA</sequence>
<feature type="compositionally biased region" description="Polar residues" evidence="1">
    <location>
        <begin position="233"/>
        <end position="252"/>
    </location>
</feature>
<evidence type="ECO:0000256" key="1">
    <source>
        <dbReference type="SAM" id="MobiDB-lite"/>
    </source>
</evidence>
<proteinExistence type="predicted"/>
<evidence type="ECO:0000313" key="3">
    <source>
        <dbReference type="EMBL" id="CBH95183.1"/>
    </source>
</evidence>
<name>E6PJV5_9ZZZZ</name>
<dbReference type="AlphaFoldDB" id="E6PJV5"/>
<comment type="caution">
    <text evidence="3">The sequence shown here is derived from an EMBL/GenBank/DDBJ whole genome shotgun (WGS) entry which is preliminary data.</text>
</comment>
<feature type="domain" description="Flagellar hook-length control protein-like C-terminal" evidence="2">
    <location>
        <begin position="336"/>
        <end position="410"/>
    </location>
</feature>
<accession>E6PJV5</accession>
<feature type="compositionally biased region" description="Pro residues" evidence="1">
    <location>
        <begin position="202"/>
        <end position="211"/>
    </location>
</feature>
<dbReference type="EMBL" id="CABM01000002">
    <property type="protein sequence ID" value="CBH95183.1"/>
    <property type="molecule type" value="Genomic_DNA"/>
</dbReference>
<organism evidence="3">
    <name type="scientific">mine drainage metagenome</name>
    <dbReference type="NCBI Taxonomy" id="410659"/>
    <lineage>
        <taxon>unclassified sequences</taxon>
        <taxon>metagenomes</taxon>
        <taxon>ecological metagenomes</taxon>
    </lineage>
</organism>
<gene>
    <name evidence="3" type="ORF">CARN2_0570</name>
</gene>
<dbReference type="Pfam" id="PF02120">
    <property type="entry name" value="Flg_hook"/>
    <property type="match status" value="1"/>
</dbReference>
<dbReference type="InterPro" id="IPR021136">
    <property type="entry name" value="Flagellar_hook_control-like_C"/>
</dbReference>
<feature type="region of interest" description="Disordered" evidence="1">
    <location>
        <begin position="181"/>
        <end position="263"/>
    </location>
</feature>
<reference evidence="3" key="1">
    <citation type="submission" date="2009-10" db="EMBL/GenBank/DDBJ databases">
        <title>Diversity of trophic interactions inside an arsenic-rich microbial ecosystem.</title>
        <authorList>
            <person name="Bertin P.N."/>
            <person name="Heinrich-Salmeron A."/>
            <person name="Pelletier E."/>
            <person name="Goulhen-Chollet F."/>
            <person name="Arsene-Ploetze F."/>
            <person name="Gallien S."/>
            <person name="Calteau A."/>
            <person name="Vallenet D."/>
            <person name="Casiot C."/>
            <person name="Chane-Woon-Ming B."/>
            <person name="Giloteaux L."/>
            <person name="Barakat M."/>
            <person name="Bonnefoy V."/>
            <person name="Bruneel O."/>
            <person name="Chandler M."/>
            <person name="Cleiss J."/>
            <person name="Duran R."/>
            <person name="Elbaz-Poulichet F."/>
            <person name="Fonknechten N."/>
            <person name="Lauga B."/>
            <person name="Mornico D."/>
            <person name="Ortet P."/>
            <person name="Schaeffer C."/>
            <person name="Siguier P."/>
            <person name="Alexander Thil Smith A."/>
            <person name="Van Dorsselaer A."/>
            <person name="Weissenbach J."/>
            <person name="Medigue C."/>
            <person name="Le Paslier D."/>
        </authorList>
    </citation>
    <scope>NUCLEOTIDE SEQUENCE</scope>
</reference>
<protein>
    <recommendedName>
        <fullName evidence="2">Flagellar hook-length control protein-like C-terminal domain-containing protein</fullName>
    </recommendedName>
</protein>